<sequence>MTHICNKYGVFAKIDWYNPSGTCVQIGQVNDMEGIPRLPPENERALVVPAASRWQPVSNWLRPIKGIEPRKLNNCEWELEMRLLCRRDSFKKDYQWEEIHFQCGTVGDIIVIWNFNRHGSPSNNRKYEGVAKLVGKIADLKSDFELWISDPRLLWKEDVFKALLVVVVIIKSRGSCNPSVKLYGD</sequence>
<reference evidence="1 2" key="1">
    <citation type="journal article" date="2019" name="Nat. Ecol. Evol.">
        <title>Megaphylogeny resolves global patterns of mushroom evolution.</title>
        <authorList>
            <person name="Varga T."/>
            <person name="Krizsan K."/>
            <person name="Foldi C."/>
            <person name="Dima B."/>
            <person name="Sanchez-Garcia M."/>
            <person name="Sanchez-Ramirez S."/>
            <person name="Szollosi G.J."/>
            <person name="Szarkandi J.G."/>
            <person name="Papp V."/>
            <person name="Albert L."/>
            <person name="Andreopoulos W."/>
            <person name="Angelini C."/>
            <person name="Antonin V."/>
            <person name="Barry K.W."/>
            <person name="Bougher N.L."/>
            <person name="Buchanan P."/>
            <person name="Buyck B."/>
            <person name="Bense V."/>
            <person name="Catcheside P."/>
            <person name="Chovatia M."/>
            <person name="Cooper J."/>
            <person name="Damon W."/>
            <person name="Desjardin D."/>
            <person name="Finy P."/>
            <person name="Geml J."/>
            <person name="Haridas S."/>
            <person name="Hughes K."/>
            <person name="Justo A."/>
            <person name="Karasinski D."/>
            <person name="Kautmanova I."/>
            <person name="Kiss B."/>
            <person name="Kocsube S."/>
            <person name="Kotiranta H."/>
            <person name="LaButti K.M."/>
            <person name="Lechner B.E."/>
            <person name="Liimatainen K."/>
            <person name="Lipzen A."/>
            <person name="Lukacs Z."/>
            <person name="Mihaltcheva S."/>
            <person name="Morgado L.N."/>
            <person name="Niskanen T."/>
            <person name="Noordeloos M.E."/>
            <person name="Ohm R.A."/>
            <person name="Ortiz-Santana B."/>
            <person name="Ovrebo C."/>
            <person name="Racz N."/>
            <person name="Riley R."/>
            <person name="Savchenko A."/>
            <person name="Shiryaev A."/>
            <person name="Soop K."/>
            <person name="Spirin V."/>
            <person name="Szebenyi C."/>
            <person name="Tomsovsky M."/>
            <person name="Tulloss R.E."/>
            <person name="Uehling J."/>
            <person name="Grigoriev I.V."/>
            <person name="Vagvolgyi C."/>
            <person name="Papp T."/>
            <person name="Martin F.M."/>
            <person name="Miettinen O."/>
            <person name="Hibbett D.S."/>
            <person name="Nagy L.G."/>
        </authorList>
    </citation>
    <scope>NUCLEOTIDE SEQUENCE [LARGE SCALE GENOMIC DNA]</scope>
    <source>
        <strain evidence="1 2">CBS 962.96</strain>
    </source>
</reference>
<keyword evidence="2" id="KW-1185">Reference proteome</keyword>
<organism evidence="1 2">
    <name type="scientific">Dendrothele bispora (strain CBS 962.96)</name>
    <dbReference type="NCBI Taxonomy" id="1314807"/>
    <lineage>
        <taxon>Eukaryota</taxon>
        <taxon>Fungi</taxon>
        <taxon>Dikarya</taxon>
        <taxon>Basidiomycota</taxon>
        <taxon>Agaricomycotina</taxon>
        <taxon>Agaricomycetes</taxon>
        <taxon>Agaricomycetidae</taxon>
        <taxon>Agaricales</taxon>
        <taxon>Agaricales incertae sedis</taxon>
        <taxon>Dendrothele</taxon>
    </lineage>
</organism>
<protein>
    <submittedName>
        <fullName evidence="1">Uncharacterized protein</fullName>
    </submittedName>
</protein>
<evidence type="ECO:0000313" key="2">
    <source>
        <dbReference type="Proteomes" id="UP000297245"/>
    </source>
</evidence>
<dbReference type="EMBL" id="ML180334">
    <property type="protein sequence ID" value="THU77799.1"/>
    <property type="molecule type" value="Genomic_DNA"/>
</dbReference>
<evidence type="ECO:0000313" key="1">
    <source>
        <dbReference type="EMBL" id="THU77799.1"/>
    </source>
</evidence>
<gene>
    <name evidence="1" type="ORF">K435DRAFT_846055</name>
</gene>
<accession>A0A4S8KQ46</accession>
<dbReference type="Proteomes" id="UP000297245">
    <property type="component" value="Unassembled WGS sequence"/>
</dbReference>
<proteinExistence type="predicted"/>
<name>A0A4S8KQ46_DENBC</name>
<dbReference type="AlphaFoldDB" id="A0A4S8KQ46"/>